<evidence type="ECO:0000256" key="1">
    <source>
        <dbReference type="SAM" id="Phobius"/>
    </source>
</evidence>
<organism evidence="2 3">
    <name type="scientific">Nephila pilipes</name>
    <name type="common">Giant wood spider</name>
    <name type="synonym">Nephila maculata</name>
    <dbReference type="NCBI Taxonomy" id="299642"/>
    <lineage>
        <taxon>Eukaryota</taxon>
        <taxon>Metazoa</taxon>
        <taxon>Ecdysozoa</taxon>
        <taxon>Arthropoda</taxon>
        <taxon>Chelicerata</taxon>
        <taxon>Arachnida</taxon>
        <taxon>Araneae</taxon>
        <taxon>Araneomorphae</taxon>
        <taxon>Entelegynae</taxon>
        <taxon>Araneoidea</taxon>
        <taxon>Nephilidae</taxon>
        <taxon>Nephila</taxon>
    </lineage>
</organism>
<dbReference type="Proteomes" id="UP000887013">
    <property type="component" value="Unassembled WGS sequence"/>
</dbReference>
<comment type="caution">
    <text evidence="2">The sequence shown here is derived from an EMBL/GenBank/DDBJ whole genome shotgun (WGS) entry which is preliminary data.</text>
</comment>
<proteinExistence type="predicted"/>
<evidence type="ECO:0000313" key="3">
    <source>
        <dbReference type="Proteomes" id="UP000887013"/>
    </source>
</evidence>
<evidence type="ECO:0000313" key="2">
    <source>
        <dbReference type="EMBL" id="GFT47993.1"/>
    </source>
</evidence>
<reference evidence="2" key="1">
    <citation type="submission" date="2020-08" db="EMBL/GenBank/DDBJ databases">
        <title>Multicomponent nature underlies the extraordinary mechanical properties of spider dragline silk.</title>
        <authorList>
            <person name="Kono N."/>
            <person name="Nakamura H."/>
            <person name="Mori M."/>
            <person name="Yoshida Y."/>
            <person name="Ohtoshi R."/>
            <person name="Malay A.D."/>
            <person name="Moran D.A.P."/>
            <person name="Tomita M."/>
            <person name="Numata K."/>
            <person name="Arakawa K."/>
        </authorList>
    </citation>
    <scope>NUCLEOTIDE SEQUENCE</scope>
</reference>
<accession>A0A8X6TUG2</accession>
<dbReference type="AlphaFoldDB" id="A0A8X6TUG2"/>
<protein>
    <submittedName>
        <fullName evidence="2">Uncharacterized protein</fullName>
    </submittedName>
</protein>
<sequence length="105" mass="11504">MTKGSSFCRRNSTESDWANVTKGSTASKASADSAYRGLLHVYFFSCFGMASSGFSLLQRLLMLSSMAEGPMQRSCTSRCWRRTVSAYYDQPALAVSLHTFAAGTF</sequence>
<keyword evidence="1" id="KW-0472">Membrane</keyword>
<keyword evidence="1" id="KW-0812">Transmembrane</keyword>
<dbReference type="EMBL" id="BMAW01064954">
    <property type="protein sequence ID" value="GFT47993.1"/>
    <property type="molecule type" value="Genomic_DNA"/>
</dbReference>
<keyword evidence="3" id="KW-1185">Reference proteome</keyword>
<name>A0A8X6TUG2_NEPPI</name>
<feature type="transmembrane region" description="Helical" evidence="1">
    <location>
        <begin position="37"/>
        <end position="57"/>
    </location>
</feature>
<gene>
    <name evidence="2" type="ORF">NPIL_638071</name>
</gene>
<keyword evidence="1" id="KW-1133">Transmembrane helix</keyword>